<feature type="region of interest" description="Disordered" evidence="1">
    <location>
        <begin position="322"/>
        <end position="368"/>
    </location>
</feature>
<dbReference type="KEGG" id="ndi:NDAI_0D01970"/>
<dbReference type="GeneID" id="11494882"/>
<reference evidence="3 4" key="1">
    <citation type="journal article" date="2011" name="Proc. Natl. Acad. Sci. U.S.A.">
        <title>Evolutionary erosion of yeast sex chromosomes by mating-type switching accidents.</title>
        <authorList>
            <person name="Gordon J.L."/>
            <person name="Armisen D."/>
            <person name="Proux-Wera E."/>
            <person name="Oheigeartaigh S.S."/>
            <person name="Byrne K.P."/>
            <person name="Wolfe K.H."/>
        </authorList>
    </citation>
    <scope>NUCLEOTIDE SEQUENCE [LARGE SCALE GENOMIC DNA]</scope>
    <source>
        <strain evidence="4">ATCC 10597 / BCRC 20456 / CBS 421 / NBRC 0211 / NRRL Y-12639</strain>
    </source>
</reference>
<dbReference type="GO" id="GO:0005840">
    <property type="term" value="C:ribosome"/>
    <property type="evidence" value="ECO:0007669"/>
    <property type="project" value="EnsemblFungi"/>
</dbReference>
<dbReference type="HOGENOM" id="CLU_009985_0_0_1"/>
<keyword evidence="4" id="KW-1185">Reference proteome</keyword>
<dbReference type="Proteomes" id="UP000000689">
    <property type="component" value="Chromosome 4"/>
</dbReference>
<proteinExistence type="predicted"/>
<feature type="compositionally biased region" description="Polar residues" evidence="1">
    <location>
        <begin position="322"/>
        <end position="333"/>
    </location>
</feature>
<dbReference type="GO" id="GO:0043007">
    <property type="term" value="P:maintenance of rDNA"/>
    <property type="evidence" value="ECO:0007669"/>
    <property type="project" value="EnsemblFungi"/>
</dbReference>
<sequence>MKGNFNNKKSEPGGKSTGFFENGETTKNFNNRFDYLMTNSVGSNVFVTVSSGITYEGLLVSCNLESQDGVDVVLKFPKVVNSSSKVDGDIEKLSNALGSTLIINGSDVAELELKDIDLSLEEKSEHSQTPSTDGNKAKTTSPTASVLAAGSGEFKTDVDISSRKEFKQRELERWTPDEGSAHFAHNAQTLEEASSTWDQFAVNEAKFGVTNTFDEHFYTTKINKNDPQYRQRLKEAERIAKEIESQGAQGNIHLAEDRGIIIDDSGMDEEDLYSGVDRRGDELLASLKSNAKPITSKVNKYVPPTLRNQPHHMDPAIISSTTSTSKQMGNTSNDVKETVVLPPTNQEKVAKKEKSKHREGSKSKISSKEAQIEELKKFSEKFKVPYDVPTDMKDIFKKQASVTTPSGLKTDPSLPPKPSMSTKANTPPVSKSDSKRNVGSSTHENQSGAKGATHSRKRTPGSFFGSKKPTVSSAIKKDLFRRSFNMFIKAKENYDEKMKEKEEQESTVDTTKKTKEDKVMEPFFIEKPYFTAPTWPNTIEKSYKDLFPDQKTLMQKAQVKMQQRAQMNQMPMASNMNPHLGVGMGAGMMRFQMGGPAPTSPMMNAAGFPGMYMPFQPQPPMFYPPMGAPMMLPTGDMEGAELNGPPSQPVSPRIPPAYMAAAGGAPQTSPMGAFGYPGAAMPFQPMMGASNGVVGGGMPRQYNQHGGNGGHHGRHNNYNSHGGNHHHNPHHNNNRTNNNN</sequence>
<evidence type="ECO:0000259" key="2">
    <source>
        <dbReference type="SMART" id="SM01272"/>
    </source>
</evidence>
<dbReference type="PANTHER" id="PTHR12854">
    <property type="entry name" value="ATAXIN 2-RELATED"/>
    <property type="match status" value="1"/>
</dbReference>
<dbReference type="GO" id="GO:0042149">
    <property type="term" value="P:cellular response to glucose starvation"/>
    <property type="evidence" value="ECO:0007669"/>
    <property type="project" value="EnsemblFungi"/>
</dbReference>
<evidence type="ECO:0000313" key="3">
    <source>
        <dbReference type="EMBL" id="CCD24511.1"/>
    </source>
</evidence>
<feature type="compositionally biased region" description="Basic residues" evidence="1">
    <location>
        <begin position="723"/>
        <end position="733"/>
    </location>
</feature>
<protein>
    <recommendedName>
        <fullName evidence="2">LsmAD domain-containing protein</fullName>
    </recommendedName>
</protein>
<feature type="region of interest" description="Disordered" evidence="1">
    <location>
        <begin position="1"/>
        <end position="21"/>
    </location>
</feature>
<evidence type="ECO:0000256" key="1">
    <source>
        <dbReference type="SAM" id="MobiDB-lite"/>
    </source>
</evidence>
<dbReference type="InterPro" id="IPR009604">
    <property type="entry name" value="LsmAD_domain"/>
</dbReference>
<dbReference type="PANTHER" id="PTHR12854:SF7">
    <property type="entry name" value="ATAXIN-2 HOMOLOG"/>
    <property type="match status" value="1"/>
</dbReference>
<dbReference type="GO" id="GO:0045727">
    <property type="term" value="P:positive regulation of translation"/>
    <property type="evidence" value="ECO:0007669"/>
    <property type="project" value="EnsemblFungi"/>
</dbReference>
<accession>G0W9Q0</accession>
<dbReference type="STRING" id="1071378.G0W9Q0"/>
<feature type="region of interest" description="Disordered" evidence="1">
    <location>
        <begin position="694"/>
        <end position="740"/>
    </location>
</feature>
<feature type="domain" description="LsmAD" evidence="2">
    <location>
        <begin position="207"/>
        <end position="279"/>
    </location>
</feature>
<name>G0W9Q0_NAUDC</name>
<feature type="compositionally biased region" description="Polar residues" evidence="1">
    <location>
        <begin position="127"/>
        <end position="144"/>
    </location>
</feature>
<dbReference type="Pfam" id="PF06741">
    <property type="entry name" value="LsmAD"/>
    <property type="match status" value="1"/>
</dbReference>
<dbReference type="InterPro" id="IPR045117">
    <property type="entry name" value="ATXN2-like"/>
</dbReference>
<dbReference type="OrthoDB" id="2275718at2759"/>
<dbReference type="GO" id="GO:0003729">
    <property type="term" value="F:mRNA binding"/>
    <property type="evidence" value="ECO:0007669"/>
    <property type="project" value="TreeGrafter"/>
</dbReference>
<feature type="region of interest" description="Disordered" evidence="1">
    <location>
        <begin position="403"/>
        <end position="469"/>
    </location>
</feature>
<dbReference type="GO" id="GO:1901524">
    <property type="term" value="P:regulation of mitophagy"/>
    <property type="evidence" value="ECO:0007669"/>
    <property type="project" value="EnsemblFungi"/>
</dbReference>
<dbReference type="eggNOG" id="KOG2375">
    <property type="taxonomic scope" value="Eukaryota"/>
</dbReference>
<dbReference type="GO" id="GO:0010494">
    <property type="term" value="C:cytoplasmic stress granule"/>
    <property type="evidence" value="ECO:0007669"/>
    <property type="project" value="EnsemblFungi"/>
</dbReference>
<dbReference type="SMART" id="SM01272">
    <property type="entry name" value="LsmAD"/>
    <property type="match status" value="1"/>
</dbReference>
<evidence type="ECO:0000313" key="4">
    <source>
        <dbReference type="Proteomes" id="UP000000689"/>
    </source>
</evidence>
<dbReference type="Pfam" id="PF14438">
    <property type="entry name" value="SM-ATX"/>
    <property type="match status" value="1"/>
</dbReference>
<dbReference type="GO" id="GO:0005829">
    <property type="term" value="C:cytosol"/>
    <property type="evidence" value="ECO:0007669"/>
    <property type="project" value="EnsemblFungi"/>
</dbReference>
<organism evidence="3 4">
    <name type="scientific">Naumovozyma dairenensis (strain ATCC 10597 / BCRC 20456 / CBS 421 / NBRC 0211 / NRRL Y-12639)</name>
    <name type="common">Saccharomyces dairenensis</name>
    <dbReference type="NCBI Taxonomy" id="1071378"/>
    <lineage>
        <taxon>Eukaryota</taxon>
        <taxon>Fungi</taxon>
        <taxon>Dikarya</taxon>
        <taxon>Ascomycota</taxon>
        <taxon>Saccharomycotina</taxon>
        <taxon>Saccharomycetes</taxon>
        <taxon>Saccharomycetales</taxon>
        <taxon>Saccharomycetaceae</taxon>
        <taxon>Naumovozyma</taxon>
    </lineage>
</organism>
<dbReference type="OMA" id="YFTAPTW"/>
<feature type="compositionally biased region" description="Polar residues" evidence="1">
    <location>
        <begin position="419"/>
        <end position="448"/>
    </location>
</feature>
<dbReference type="GO" id="GO:0044877">
    <property type="term" value="F:protein-containing complex binding"/>
    <property type="evidence" value="ECO:0007669"/>
    <property type="project" value="EnsemblFungi"/>
</dbReference>
<dbReference type="GO" id="GO:1904262">
    <property type="term" value="P:negative regulation of TORC1 signaling"/>
    <property type="evidence" value="ECO:0007669"/>
    <property type="project" value="EnsemblFungi"/>
</dbReference>
<gene>
    <name evidence="3" type="primary">NDAI0D01970</name>
    <name evidence="3" type="ordered locus">NDAI_0D01970</name>
</gene>
<dbReference type="RefSeq" id="XP_003669754.1">
    <property type="nucleotide sequence ID" value="XM_003669706.1"/>
</dbReference>
<dbReference type="GO" id="GO:0034063">
    <property type="term" value="P:stress granule assembly"/>
    <property type="evidence" value="ECO:0007669"/>
    <property type="project" value="EnsemblFungi"/>
</dbReference>
<dbReference type="InterPro" id="IPR025852">
    <property type="entry name" value="SM_dom_ATX"/>
</dbReference>
<feature type="compositionally biased region" description="Basic and acidic residues" evidence="1">
    <location>
        <begin position="348"/>
        <end position="368"/>
    </location>
</feature>
<dbReference type="EMBL" id="HE580270">
    <property type="protein sequence ID" value="CCD24511.1"/>
    <property type="molecule type" value="Genomic_DNA"/>
</dbReference>
<dbReference type="AlphaFoldDB" id="G0W9Q0"/>
<feature type="region of interest" description="Disordered" evidence="1">
    <location>
        <begin position="121"/>
        <end position="144"/>
    </location>
</feature>